<dbReference type="EC" id="3.2.2.20" evidence="8"/>
<comment type="catalytic activity">
    <reaction evidence="6">
        <text>Hydrolysis of alkylated DNA, releasing 3-methyladenine.</text>
        <dbReference type="EC" id="3.2.2.20"/>
    </reaction>
</comment>
<evidence type="ECO:0000256" key="8">
    <source>
        <dbReference type="ARBA" id="ARBA00066766"/>
    </source>
</evidence>
<proteinExistence type="predicted"/>
<dbReference type="EMBL" id="AKWD02000045">
    <property type="protein sequence ID" value="EMO53229.1"/>
    <property type="molecule type" value="Genomic_DNA"/>
</dbReference>
<keyword evidence="1 9" id="KW-0479">Metal-binding</keyword>
<evidence type="ECO:0000256" key="6">
    <source>
        <dbReference type="ARBA" id="ARBA00052558"/>
    </source>
</evidence>
<dbReference type="PANTHER" id="PTHR31116:SF29">
    <property type="entry name" value="DNA GLYCOSYLASE SUPERFAMILY PROTEIN"/>
    <property type="match status" value="1"/>
</dbReference>
<dbReference type="Gene3D" id="1.10.340.30">
    <property type="entry name" value="Hypothetical protein, domain 2"/>
    <property type="match status" value="1"/>
</dbReference>
<evidence type="ECO:0000256" key="1">
    <source>
        <dbReference type="ARBA" id="ARBA00022723"/>
    </source>
</evidence>
<dbReference type="OrthoDB" id="9807664at2"/>
<reference evidence="10 11" key="1">
    <citation type="submission" date="2013-01" db="EMBL/GenBank/DDBJ databases">
        <authorList>
            <person name="Harkins D.M."/>
            <person name="Durkin A.S."/>
            <person name="Brinkac L.M."/>
            <person name="Haft D.H."/>
            <person name="Selengut J.D."/>
            <person name="Sanka R."/>
            <person name="DePew J."/>
            <person name="Purushe J."/>
            <person name="Matthias M.A."/>
            <person name="Vinetz J.M."/>
            <person name="Sutton G.G."/>
            <person name="Nierman W.C."/>
            <person name="Fouts D.E."/>
        </authorList>
    </citation>
    <scope>NUCLEOTIDE SEQUENCE [LARGE SCALE GENOMIC DNA]</scope>
    <source>
        <strain evidence="10 11">HAI1536</strain>
    </source>
</reference>
<evidence type="ECO:0000256" key="5">
    <source>
        <dbReference type="ARBA" id="ARBA00023204"/>
    </source>
</evidence>
<comment type="function">
    <text evidence="7">Hydrolysis of the deoxyribose N-glycosidic bond to excise 3-methyladenine from the damaged DNA polymer formed by alkylation lesions.</text>
</comment>
<sequence length="193" mass="22992">MKKEKNLKRCAWVTEDPDYVKYHDQEWGIPVHDDRLLFEFLVLEGMQAGLSWITILKKRENFRKAFDDFDVTQVATYKKKKIQSLLKNQGIVRNELKIRSVIRNAQEFLNIQKEYGTFDRFIWSFVNHKTIYNSWKTTKDVPNKSYESDAMSKALKKRGFKFVGSTICYAFMQATGMIMDHTTDCFRFVKRRD</sequence>
<dbReference type="FunFam" id="1.10.340.30:FF:000009">
    <property type="entry name" value="DNA-3-methyladenine glycosylase I"/>
    <property type="match status" value="1"/>
</dbReference>
<dbReference type="AlphaFoldDB" id="M6VJ81"/>
<organism evidence="10 11">
    <name type="scientific">Leptospira noguchii</name>
    <dbReference type="NCBI Taxonomy" id="28182"/>
    <lineage>
        <taxon>Bacteria</taxon>
        <taxon>Pseudomonadati</taxon>
        <taxon>Spirochaetota</taxon>
        <taxon>Spirochaetia</taxon>
        <taxon>Leptospirales</taxon>
        <taxon>Leptospiraceae</taxon>
        <taxon>Leptospira</taxon>
    </lineage>
</organism>
<protein>
    <recommendedName>
        <fullName evidence="8">DNA-3-methyladenine glycosylase I</fullName>
        <ecNumber evidence="8">3.2.2.20</ecNumber>
    </recommendedName>
</protein>
<evidence type="ECO:0000256" key="9">
    <source>
        <dbReference type="PIRSR" id="PIRSR604597-1"/>
    </source>
</evidence>
<dbReference type="NCBIfam" id="TIGR00624">
    <property type="entry name" value="tag"/>
    <property type="match status" value="1"/>
</dbReference>
<evidence type="ECO:0000313" key="11">
    <source>
        <dbReference type="Proteomes" id="UP000012112"/>
    </source>
</evidence>
<keyword evidence="2" id="KW-0227">DNA damage</keyword>
<keyword evidence="3 10" id="KW-0378">Hydrolase</keyword>
<accession>M6VJ81</accession>
<dbReference type="STRING" id="28182.GCA_001568325_01668"/>
<dbReference type="InterPro" id="IPR011257">
    <property type="entry name" value="DNA_glycosylase"/>
</dbReference>
<feature type="binding site" evidence="9">
    <location>
        <position position="23"/>
    </location>
    <ligand>
        <name>Zn(2+)</name>
        <dbReference type="ChEBI" id="CHEBI:29105"/>
    </ligand>
</feature>
<dbReference type="Proteomes" id="UP000012112">
    <property type="component" value="Unassembled WGS sequence"/>
</dbReference>
<dbReference type="InterPro" id="IPR004597">
    <property type="entry name" value="Tag"/>
</dbReference>
<keyword evidence="10" id="KW-0326">Glycosidase</keyword>
<keyword evidence="5" id="KW-0234">DNA repair</keyword>
<dbReference type="Pfam" id="PF03352">
    <property type="entry name" value="Adenine_glyco"/>
    <property type="match status" value="1"/>
</dbReference>
<dbReference type="RefSeq" id="WP_002178924.1">
    <property type="nucleotide sequence ID" value="NZ_AKWD02000045.1"/>
</dbReference>
<feature type="binding site" evidence="9">
    <location>
        <position position="185"/>
    </location>
    <ligand>
        <name>Zn(2+)</name>
        <dbReference type="ChEBI" id="CHEBI:29105"/>
    </ligand>
</feature>
<evidence type="ECO:0000256" key="7">
    <source>
        <dbReference type="ARBA" id="ARBA00057608"/>
    </source>
</evidence>
<dbReference type="PANTHER" id="PTHR31116">
    <property type="entry name" value="OS04G0501200 PROTEIN"/>
    <property type="match status" value="1"/>
</dbReference>
<feature type="binding site" evidence="9">
    <location>
        <position position="10"/>
    </location>
    <ligand>
        <name>Zn(2+)</name>
        <dbReference type="ChEBI" id="CHEBI:29105"/>
    </ligand>
</feature>
<comment type="caution">
    <text evidence="10">The sequence shown here is derived from an EMBL/GenBank/DDBJ whole genome shotgun (WGS) entry which is preliminary data.</text>
</comment>
<dbReference type="GO" id="GO:0008725">
    <property type="term" value="F:DNA-3-methyladenine glycosylase activity"/>
    <property type="evidence" value="ECO:0007669"/>
    <property type="project" value="UniProtKB-EC"/>
</dbReference>
<evidence type="ECO:0000313" key="10">
    <source>
        <dbReference type="EMBL" id="EMO53229.1"/>
    </source>
</evidence>
<dbReference type="InterPro" id="IPR005019">
    <property type="entry name" value="Adenine_glyco"/>
</dbReference>
<evidence type="ECO:0000256" key="3">
    <source>
        <dbReference type="ARBA" id="ARBA00022801"/>
    </source>
</evidence>
<gene>
    <name evidence="10" type="primary">tag</name>
    <name evidence="10" type="ORF">LEP1GSC172_2686</name>
</gene>
<evidence type="ECO:0000256" key="2">
    <source>
        <dbReference type="ARBA" id="ARBA00022763"/>
    </source>
</evidence>
<keyword evidence="4 9" id="KW-0862">Zinc</keyword>
<dbReference type="GO" id="GO:0046872">
    <property type="term" value="F:metal ion binding"/>
    <property type="evidence" value="ECO:0007669"/>
    <property type="project" value="UniProtKB-KW"/>
</dbReference>
<name>M6VJ81_9LEPT</name>
<evidence type="ECO:0000256" key="4">
    <source>
        <dbReference type="ARBA" id="ARBA00022833"/>
    </source>
</evidence>
<feature type="binding site" evidence="9">
    <location>
        <position position="181"/>
    </location>
    <ligand>
        <name>Zn(2+)</name>
        <dbReference type="ChEBI" id="CHEBI:29105"/>
    </ligand>
</feature>
<dbReference type="GeneID" id="23200433"/>
<dbReference type="GO" id="GO:0006284">
    <property type="term" value="P:base-excision repair"/>
    <property type="evidence" value="ECO:0007669"/>
    <property type="project" value="InterPro"/>
</dbReference>
<dbReference type="SUPFAM" id="SSF48150">
    <property type="entry name" value="DNA-glycosylase"/>
    <property type="match status" value="1"/>
</dbReference>